<dbReference type="SUPFAM" id="SSF110395">
    <property type="entry name" value="CutC-like"/>
    <property type="match status" value="1"/>
</dbReference>
<comment type="similarity">
    <text evidence="1 2">Belongs to the CutC family.</text>
</comment>
<proteinExistence type="inferred from homology"/>
<evidence type="ECO:0000256" key="1">
    <source>
        <dbReference type="ARBA" id="ARBA00007768"/>
    </source>
</evidence>
<dbReference type="Proteomes" id="UP000535415">
    <property type="component" value="Unassembled WGS sequence"/>
</dbReference>
<comment type="subcellular location">
    <subcellularLocation>
        <location evidence="2">Cytoplasm</location>
    </subcellularLocation>
</comment>
<dbReference type="PANTHER" id="PTHR12598">
    <property type="entry name" value="COPPER HOMEOSTASIS PROTEIN CUTC"/>
    <property type="match status" value="1"/>
</dbReference>
<dbReference type="EMBL" id="JACIJM010000002">
    <property type="protein sequence ID" value="MBB5721187.1"/>
    <property type="molecule type" value="Genomic_DNA"/>
</dbReference>
<dbReference type="Pfam" id="PF03932">
    <property type="entry name" value="CutC"/>
    <property type="match status" value="1"/>
</dbReference>
<dbReference type="RefSeq" id="WP_183525892.1">
    <property type="nucleotide sequence ID" value="NZ_JACIJM010000002.1"/>
</dbReference>
<dbReference type="PANTHER" id="PTHR12598:SF0">
    <property type="entry name" value="COPPER HOMEOSTASIS PROTEIN CUTC HOMOLOG"/>
    <property type="match status" value="1"/>
</dbReference>
<dbReference type="InterPro" id="IPR036822">
    <property type="entry name" value="CutC-like_dom_sf"/>
</dbReference>
<organism evidence="3 4">
    <name type="scientific">Yoonia ponticola</name>
    <dbReference type="NCBI Taxonomy" id="1524255"/>
    <lineage>
        <taxon>Bacteria</taxon>
        <taxon>Pseudomonadati</taxon>
        <taxon>Pseudomonadota</taxon>
        <taxon>Alphaproteobacteria</taxon>
        <taxon>Rhodobacterales</taxon>
        <taxon>Paracoccaceae</taxon>
        <taxon>Yoonia</taxon>
    </lineage>
</organism>
<protein>
    <recommendedName>
        <fullName evidence="2">PF03932 family protein CutC</fullName>
    </recommendedName>
</protein>
<evidence type="ECO:0000313" key="3">
    <source>
        <dbReference type="EMBL" id="MBB5721187.1"/>
    </source>
</evidence>
<accession>A0A7W9BJ49</accession>
<keyword evidence="2" id="KW-0963">Cytoplasm</keyword>
<comment type="caution">
    <text evidence="3">The sequence shown here is derived from an EMBL/GenBank/DDBJ whole genome shotgun (WGS) entry which is preliminary data.</text>
</comment>
<comment type="caution">
    <text evidence="2">Once thought to be involved in copper homeostasis, experiments in E.coli have shown this is not the case.</text>
</comment>
<dbReference type="Gene3D" id="3.20.20.380">
    <property type="entry name" value="Copper homeostasis (CutC) domain"/>
    <property type="match status" value="1"/>
</dbReference>
<reference evidence="3 4" key="1">
    <citation type="submission" date="2020-08" db="EMBL/GenBank/DDBJ databases">
        <title>Genomic Encyclopedia of Type Strains, Phase IV (KMG-IV): sequencing the most valuable type-strain genomes for metagenomic binning, comparative biology and taxonomic classification.</title>
        <authorList>
            <person name="Goeker M."/>
        </authorList>
    </citation>
    <scope>NUCLEOTIDE SEQUENCE [LARGE SCALE GENOMIC DNA]</scope>
    <source>
        <strain evidence="3 4">DSM 101064</strain>
    </source>
</reference>
<keyword evidence="4" id="KW-1185">Reference proteome</keyword>
<evidence type="ECO:0000313" key="4">
    <source>
        <dbReference type="Proteomes" id="UP000535415"/>
    </source>
</evidence>
<dbReference type="HAMAP" id="MF_00795">
    <property type="entry name" value="CutC"/>
    <property type="match status" value="1"/>
</dbReference>
<dbReference type="GO" id="GO:0005507">
    <property type="term" value="F:copper ion binding"/>
    <property type="evidence" value="ECO:0007669"/>
    <property type="project" value="TreeGrafter"/>
</dbReference>
<dbReference type="GO" id="GO:0005737">
    <property type="term" value="C:cytoplasm"/>
    <property type="evidence" value="ECO:0007669"/>
    <property type="project" value="UniProtKB-SubCell"/>
</dbReference>
<name>A0A7W9BJ49_9RHOB</name>
<dbReference type="AlphaFoldDB" id="A0A7W9BJ49"/>
<sequence>MITLEVCVDDTSGIIAATKGGADRIELCSALGVGGLTPSAGLMKFASTCPLPTMAMIRPRAGDFVWTREERIALVSDIRAMRYAGLAGVVIGASLPNGELDRDALEQMVKAANGLDITLHRAIDLTPDVDGALRICRDLGIKRVLSSGGAKTALAGIDRLAKMATHHVTVMPGGGVNAQNVAELAARFPLTEVHASCSVARPAPENPMISEFGFLPAGARATDAASVAALRVALDQITASRTSG</sequence>
<evidence type="ECO:0000256" key="2">
    <source>
        <dbReference type="HAMAP-Rule" id="MF_00795"/>
    </source>
</evidence>
<dbReference type="InterPro" id="IPR005627">
    <property type="entry name" value="CutC-like"/>
</dbReference>
<gene>
    <name evidence="2" type="primary">cutC</name>
    <name evidence="3" type="ORF">FHS72_000794</name>
</gene>